<reference evidence="1 2" key="1">
    <citation type="submission" date="2007-11" db="EMBL/GenBank/DDBJ databases">
        <authorList>
            <consortium name="The Salmonella enterica serovar Paratyphi B Genome Sequencing Project"/>
            <person name="McClelland M."/>
            <person name="Sanderson E.K."/>
            <person name="Porwollik S."/>
            <person name="Spieth J."/>
            <person name="Clifton W.S."/>
            <person name="Fulton R."/>
            <person name="Cordes M."/>
            <person name="Wollam A."/>
            <person name="Shah N."/>
            <person name="Pepin K."/>
            <person name="Bhonagiri V."/>
            <person name="Nash W."/>
            <person name="Johnson M."/>
            <person name="Thiruvilangam P."/>
            <person name="Wilson R."/>
        </authorList>
    </citation>
    <scope>NUCLEOTIDE SEQUENCE [LARGE SCALE GENOMIC DNA]</scope>
    <source>
        <strain evidence="2">ATCC BAA-1250 / SPB7</strain>
    </source>
</reference>
<proteinExistence type="predicted"/>
<accession>A0A6C6Z3R5</accession>
<organism evidence="1 2">
    <name type="scientific">Salmonella paratyphi B (strain ATCC BAA-1250 / SPB7)</name>
    <dbReference type="NCBI Taxonomy" id="1016998"/>
    <lineage>
        <taxon>Bacteria</taxon>
        <taxon>Pseudomonadati</taxon>
        <taxon>Pseudomonadota</taxon>
        <taxon>Gammaproteobacteria</taxon>
        <taxon>Enterobacterales</taxon>
        <taxon>Enterobacteriaceae</taxon>
        <taxon>Salmonella</taxon>
    </lineage>
</organism>
<protein>
    <submittedName>
        <fullName evidence="1">Uncharacterized protein</fullName>
    </submittedName>
</protein>
<sequence>MSRRFPGTWHCARKDDIRTLSQQPEQKPLTQECLTV</sequence>
<gene>
    <name evidence="1" type="ordered locus">SPAB_03009</name>
</gene>
<evidence type="ECO:0000313" key="2">
    <source>
        <dbReference type="Proteomes" id="UP000008556"/>
    </source>
</evidence>
<dbReference type="EMBL" id="CP000886">
    <property type="protein sequence ID" value="ABX68372.1"/>
    <property type="molecule type" value="Genomic_DNA"/>
</dbReference>
<dbReference type="KEGG" id="spq:SPAB_03009"/>
<name>A0A6C6Z3R5_SALPB</name>
<dbReference type="AlphaFoldDB" id="A0A6C6Z3R5"/>
<evidence type="ECO:0000313" key="1">
    <source>
        <dbReference type="EMBL" id="ABX68372.1"/>
    </source>
</evidence>
<dbReference type="Proteomes" id="UP000008556">
    <property type="component" value="Chromosome"/>
</dbReference>